<feature type="domain" description="NAD-dependent epimerase/dehydratase" evidence="1">
    <location>
        <begin position="26"/>
        <end position="248"/>
    </location>
</feature>
<dbReference type="Pfam" id="PF08338">
    <property type="entry name" value="DUF1731"/>
    <property type="match status" value="1"/>
</dbReference>
<dbReference type="Proteomes" id="UP000355283">
    <property type="component" value="Unassembled WGS sequence"/>
</dbReference>
<dbReference type="InterPro" id="IPR036291">
    <property type="entry name" value="NAD(P)-bd_dom_sf"/>
</dbReference>
<dbReference type="Pfam" id="PF01370">
    <property type="entry name" value="Epimerase"/>
    <property type="match status" value="1"/>
</dbReference>
<dbReference type="PANTHER" id="PTHR11092:SF0">
    <property type="entry name" value="EPIMERASE FAMILY PROTEIN SDR39U1"/>
    <property type="match status" value="1"/>
</dbReference>
<keyword evidence="4" id="KW-1185">Reference proteome</keyword>
<dbReference type="InterPro" id="IPR013549">
    <property type="entry name" value="DUF1731"/>
</dbReference>
<dbReference type="InterPro" id="IPR010099">
    <property type="entry name" value="SDR39U1"/>
</dbReference>
<dbReference type="OrthoDB" id="276721at2759"/>
<evidence type="ECO:0000259" key="1">
    <source>
        <dbReference type="Pfam" id="PF01370"/>
    </source>
</evidence>
<sequence length="334" mass="34744">MGFFNTGAKGSVTNLSLGGGKKEYTVVITGASGMIGRALTKALQGGTIAGKSVKVVEISRRSGATSWDPATGAINAAALEGADAVVHLAGENVGSGSSESLTGRLGAWTEQKKERILNSRRDGTALLVRTIQGLKNPPKVFLTASAVGYYGFDEGDRVFDETGALGKGFLAEVTRVWEAEAAKLQGKRGIRVVNARFGVVLSKEGGIIKKLLPIFQLGGGGIIGDGQQYLSWISLIDAVRAIQFLLGASRLSGPVNVVAPEPATNAEFTAAMGKALFRPTILPFPAPAAQLLFGEMGDEMLLGGQKAIPKKLLAAGFTFEDPDILSGVQSALKN</sequence>
<evidence type="ECO:0008006" key="5">
    <source>
        <dbReference type="Google" id="ProtNLM"/>
    </source>
</evidence>
<dbReference type="Gene3D" id="3.40.50.720">
    <property type="entry name" value="NAD(P)-binding Rossmann-like Domain"/>
    <property type="match status" value="1"/>
</dbReference>
<dbReference type="InterPro" id="IPR001509">
    <property type="entry name" value="Epimerase_deHydtase"/>
</dbReference>
<dbReference type="NCBIfam" id="TIGR01777">
    <property type="entry name" value="yfcH"/>
    <property type="match status" value="1"/>
</dbReference>
<name>A0A4D9DFH3_9STRA</name>
<evidence type="ECO:0000259" key="2">
    <source>
        <dbReference type="Pfam" id="PF08338"/>
    </source>
</evidence>
<reference evidence="3 4" key="1">
    <citation type="submission" date="2019-01" db="EMBL/GenBank/DDBJ databases">
        <title>Nuclear Genome Assembly of the Microalgal Biofuel strain Nannochloropsis salina CCMP1776.</title>
        <authorList>
            <person name="Hovde B."/>
        </authorList>
    </citation>
    <scope>NUCLEOTIDE SEQUENCE [LARGE SCALE GENOMIC DNA]</scope>
    <source>
        <strain evidence="3 4">CCMP1776</strain>
    </source>
</reference>
<dbReference type="SUPFAM" id="SSF51735">
    <property type="entry name" value="NAD(P)-binding Rossmann-fold domains"/>
    <property type="match status" value="1"/>
</dbReference>
<feature type="domain" description="DUF1731" evidence="2">
    <location>
        <begin position="285"/>
        <end position="325"/>
    </location>
</feature>
<evidence type="ECO:0000313" key="3">
    <source>
        <dbReference type="EMBL" id="TFJ88405.1"/>
    </source>
</evidence>
<comment type="caution">
    <text evidence="3">The sequence shown here is derived from an EMBL/GenBank/DDBJ whole genome shotgun (WGS) entry which is preliminary data.</text>
</comment>
<gene>
    <name evidence="3" type="ORF">NSK_000754</name>
</gene>
<dbReference type="AlphaFoldDB" id="A0A4D9DFH3"/>
<proteinExistence type="predicted"/>
<dbReference type="EMBL" id="SDOX01000002">
    <property type="protein sequence ID" value="TFJ88405.1"/>
    <property type="molecule type" value="Genomic_DNA"/>
</dbReference>
<accession>A0A4D9DFH3</accession>
<evidence type="ECO:0000313" key="4">
    <source>
        <dbReference type="Proteomes" id="UP000355283"/>
    </source>
</evidence>
<protein>
    <recommendedName>
        <fullName evidence="5">DUF1731 domain-containing protein</fullName>
    </recommendedName>
</protein>
<dbReference type="PANTHER" id="PTHR11092">
    <property type="entry name" value="SUGAR NUCLEOTIDE EPIMERASE RELATED"/>
    <property type="match status" value="1"/>
</dbReference>
<organism evidence="3 4">
    <name type="scientific">Nannochloropsis salina CCMP1776</name>
    <dbReference type="NCBI Taxonomy" id="1027361"/>
    <lineage>
        <taxon>Eukaryota</taxon>
        <taxon>Sar</taxon>
        <taxon>Stramenopiles</taxon>
        <taxon>Ochrophyta</taxon>
        <taxon>Eustigmatophyceae</taxon>
        <taxon>Eustigmatales</taxon>
        <taxon>Monodopsidaceae</taxon>
        <taxon>Microchloropsis</taxon>
        <taxon>Microchloropsis salina</taxon>
    </lineage>
</organism>